<feature type="domain" description="Prolyl 4-hydroxylase alpha subunit Fe(2+) 2OG dioxygenase" evidence="2">
    <location>
        <begin position="187"/>
        <end position="273"/>
    </location>
</feature>
<dbReference type="STRING" id="1206085.SAMN05443575_2565"/>
<dbReference type="EMBL" id="FQVU01000003">
    <property type="protein sequence ID" value="SHG69397.1"/>
    <property type="molecule type" value="Genomic_DNA"/>
</dbReference>
<feature type="compositionally biased region" description="Low complexity" evidence="1">
    <location>
        <begin position="1"/>
        <end position="20"/>
    </location>
</feature>
<feature type="region of interest" description="Disordered" evidence="1">
    <location>
        <begin position="1"/>
        <end position="38"/>
    </location>
</feature>
<dbReference type="AlphaFoldDB" id="A0A1M5LWH1"/>
<organism evidence="3 4">
    <name type="scientific">Jatrophihabitans endophyticus</name>
    <dbReference type="NCBI Taxonomy" id="1206085"/>
    <lineage>
        <taxon>Bacteria</taxon>
        <taxon>Bacillati</taxon>
        <taxon>Actinomycetota</taxon>
        <taxon>Actinomycetes</taxon>
        <taxon>Jatrophihabitantales</taxon>
        <taxon>Jatrophihabitantaceae</taxon>
        <taxon>Jatrophihabitans</taxon>
    </lineage>
</organism>
<dbReference type="Proteomes" id="UP000186132">
    <property type="component" value="Unassembled WGS sequence"/>
</dbReference>
<protein>
    <submittedName>
        <fullName evidence="3">2OG-Fe(II) oxygenase superfamily protein</fullName>
    </submittedName>
</protein>
<evidence type="ECO:0000259" key="2">
    <source>
        <dbReference type="Pfam" id="PF13640"/>
    </source>
</evidence>
<evidence type="ECO:0000256" key="1">
    <source>
        <dbReference type="SAM" id="MobiDB-lite"/>
    </source>
</evidence>
<accession>A0A1M5LWH1</accession>
<gene>
    <name evidence="3" type="ORF">SAMN05443575_2565</name>
</gene>
<keyword evidence="4" id="KW-1185">Reference proteome</keyword>
<reference evidence="3 4" key="1">
    <citation type="submission" date="2016-11" db="EMBL/GenBank/DDBJ databases">
        <authorList>
            <person name="Jaros S."/>
            <person name="Januszkiewicz K."/>
            <person name="Wedrychowicz H."/>
        </authorList>
    </citation>
    <scope>NUCLEOTIDE SEQUENCE [LARGE SCALE GENOMIC DNA]</scope>
    <source>
        <strain evidence="3 4">DSM 45627</strain>
    </source>
</reference>
<name>A0A1M5LWH1_9ACTN</name>
<evidence type="ECO:0000313" key="4">
    <source>
        <dbReference type="Proteomes" id="UP000186132"/>
    </source>
</evidence>
<proteinExistence type="predicted"/>
<dbReference type="Gene3D" id="2.60.120.620">
    <property type="entry name" value="q2cbj1_9rhob like domain"/>
    <property type="match status" value="1"/>
</dbReference>
<evidence type="ECO:0000313" key="3">
    <source>
        <dbReference type="EMBL" id="SHG69397.1"/>
    </source>
</evidence>
<sequence>MAPRTAAAGVPAVTGAAAPTPARPEPGSPPRRATTATPLPELADALAHRRWVRRERPFPHVVASNVFTPQCYAVLDAEFRRIEAEHPETFHRNMAGYDAAGALLDRYRDGPLGLFVSRPWHDLLAGLFGVPATGDMTASLHHHDPGGASGWPHNDLNPGWFADPPAGRHDVRLPTDAPASARVGYHHGDRPPDVGARETVRAVSALFYLANPEWEAGDGGETALYAHPGDRVPRATVPPLPNSLVAFECTPYSWHGFVGNRAKPRNCVVMWVHRDRADVERRWGAQSIVPW</sequence>
<dbReference type="InterPro" id="IPR044862">
    <property type="entry name" value="Pro_4_hyd_alph_FE2OG_OXY"/>
</dbReference>
<dbReference type="Pfam" id="PF13640">
    <property type="entry name" value="2OG-FeII_Oxy_3"/>
    <property type="match status" value="1"/>
</dbReference>